<feature type="compositionally biased region" description="Polar residues" evidence="1">
    <location>
        <begin position="96"/>
        <end position="108"/>
    </location>
</feature>
<accession>A0A2Z7A5W4</accession>
<dbReference type="EMBL" id="KV020763">
    <property type="protein sequence ID" value="KZV14365.1"/>
    <property type="molecule type" value="Genomic_DNA"/>
</dbReference>
<reference evidence="2" key="2">
    <citation type="submission" date="2016-02" db="EMBL/GenBank/DDBJ databases">
        <authorList>
            <person name="Alioto T."/>
            <person name="Alioto T."/>
        </authorList>
    </citation>
    <scope>NUCLEOTIDE SEQUENCE</scope>
</reference>
<dbReference type="PANTHER" id="PTHR37708:SF2">
    <property type="entry name" value="HOMEOBOX HOX-B3-LIKE PROTEIN"/>
    <property type="match status" value="1"/>
</dbReference>
<keyword evidence="4" id="KW-1185">Reference proteome</keyword>
<organism evidence="2 4">
    <name type="scientific">Dorcoceras hygrometricum</name>
    <dbReference type="NCBI Taxonomy" id="472368"/>
    <lineage>
        <taxon>Eukaryota</taxon>
        <taxon>Viridiplantae</taxon>
        <taxon>Streptophyta</taxon>
        <taxon>Embryophyta</taxon>
        <taxon>Tracheophyta</taxon>
        <taxon>Spermatophyta</taxon>
        <taxon>Magnoliopsida</taxon>
        <taxon>eudicotyledons</taxon>
        <taxon>Gunneridae</taxon>
        <taxon>Pentapetalae</taxon>
        <taxon>asterids</taxon>
        <taxon>lamiids</taxon>
        <taxon>Lamiales</taxon>
        <taxon>Gesneriaceae</taxon>
        <taxon>Didymocarpoideae</taxon>
        <taxon>Trichosporeae</taxon>
        <taxon>Loxocarpinae</taxon>
        <taxon>Dorcoceras</taxon>
    </lineage>
</organism>
<evidence type="ECO:0000313" key="4">
    <source>
        <dbReference type="Proteomes" id="UP000250235"/>
    </source>
</evidence>
<gene>
    <name evidence="3" type="ORF">F511_13328</name>
    <name evidence="2" type="ORF">F511_43529</name>
</gene>
<evidence type="ECO:0000256" key="1">
    <source>
        <dbReference type="SAM" id="MobiDB-lite"/>
    </source>
</evidence>
<reference evidence="2 4" key="1">
    <citation type="journal article" date="2015" name="Proc. Natl. Acad. Sci. U.S.A.">
        <title>The resurrection genome of Boea hygrometrica: A blueprint for survival of dehydration.</title>
        <authorList>
            <person name="Xiao L."/>
            <person name="Yang G."/>
            <person name="Zhang L."/>
            <person name="Yang X."/>
            <person name="Zhao S."/>
            <person name="Ji Z."/>
            <person name="Zhou Q."/>
            <person name="Hu M."/>
            <person name="Wang Y."/>
            <person name="Chen M."/>
            <person name="Xu Y."/>
            <person name="Jin H."/>
            <person name="Xiao X."/>
            <person name="Hu G."/>
            <person name="Bao F."/>
            <person name="Hu Y."/>
            <person name="Wan P."/>
            <person name="Li L."/>
            <person name="Deng X."/>
            <person name="Kuang T."/>
            <person name="Xiang C."/>
            <person name="Zhu J.K."/>
            <person name="Oliver M.J."/>
            <person name="He Y."/>
        </authorList>
    </citation>
    <scope>NUCLEOTIDE SEQUENCE [LARGE SCALE GENOMIC DNA]</scope>
    <source>
        <strain evidence="4">cv. XS01</strain>
    </source>
</reference>
<feature type="region of interest" description="Disordered" evidence="1">
    <location>
        <begin position="96"/>
        <end position="121"/>
    </location>
</feature>
<evidence type="ECO:0000313" key="2">
    <source>
        <dbReference type="EMBL" id="KZV14365.1"/>
    </source>
</evidence>
<evidence type="ECO:0000313" key="3">
    <source>
        <dbReference type="EMBL" id="KZV42229.1"/>
    </source>
</evidence>
<dbReference type="OrthoDB" id="755797at2759"/>
<feature type="region of interest" description="Disordered" evidence="1">
    <location>
        <begin position="165"/>
        <end position="184"/>
    </location>
</feature>
<name>A0A2Z7A5W4_9LAMI</name>
<dbReference type="AlphaFoldDB" id="A0A2Z7A5W4"/>
<protein>
    <submittedName>
        <fullName evidence="2">Uncharacterized protein</fullName>
    </submittedName>
</protein>
<proteinExistence type="predicted"/>
<sequence>MAEYNGNANGNGSADSLCAVLDPDSHMLSQFSDGHKAQILKETAGTSTMERGPRYNEYSNLRDKRLRMKQLIIQQTPEKQRDQTLQIRKVLTSQKKQMKFNSQESPSFATPPKRPNGSSVLTKSVPDFSYVLRKENRRPVLALPPVVESSATPTTWLSKSGKIYSKMGGGSTPPTNSGEKRGGGLIGRKSYANFDELKGLTVAASNMISRKTVTRRSVSGYRML</sequence>
<dbReference type="Proteomes" id="UP000250235">
    <property type="component" value="Unassembled WGS sequence"/>
</dbReference>
<dbReference type="PANTHER" id="PTHR37708">
    <property type="entry name" value="HOMEOBOX HOX-B3-LIKE PROTEIN"/>
    <property type="match status" value="1"/>
</dbReference>
<dbReference type="EMBL" id="KQ999284">
    <property type="protein sequence ID" value="KZV42229.1"/>
    <property type="molecule type" value="Genomic_DNA"/>
</dbReference>